<dbReference type="EMBL" id="CAJNNV010027407">
    <property type="protein sequence ID" value="CAE8620287.1"/>
    <property type="molecule type" value="Genomic_DNA"/>
</dbReference>
<gene>
    <name evidence="1" type="ORF">PGLA1383_LOCUS37851</name>
</gene>
<dbReference type="AlphaFoldDB" id="A0A813G5G0"/>
<evidence type="ECO:0000313" key="2">
    <source>
        <dbReference type="Proteomes" id="UP000654075"/>
    </source>
</evidence>
<protein>
    <submittedName>
        <fullName evidence="1">Uncharacterized protein</fullName>
    </submittedName>
</protein>
<sequence>MAEIARKRGIEPEAIVKGITTVLTGSTSKADPKNASKMITSADDAISVRVTMAETLNTQAVRRLSQDPSKLTKAALIGNQAGNITFYKMEAQGSGQTVMLV</sequence>
<proteinExistence type="predicted"/>
<organism evidence="1 2">
    <name type="scientific">Polarella glacialis</name>
    <name type="common">Dinoflagellate</name>
    <dbReference type="NCBI Taxonomy" id="89957"/>
    <lineage>
        <taxon>Eukaryota</taxon>
        <taxon>Sar</taxon>
        <taxon>Alveolata</taxon>
        <taxon>Dinophyceae</taxon>
        <taxon>Suessiales</taxon>
        <taxon>Suessiaceae</taxon>
        <taxon>Polarella</taxon>
    </lineage>
</organism>
<keyword evidence="2" id="KW-1185">Reference proteome</keyword>
<evidence type="ECO:0000313" key="1">
    <source>
        <dbReference type="EMBL" id="CAE8620287.1"/>
    </source>
</evidence>
<reference evidence="1" key="1">
    <citation type="submission" date="2021-02" db="EMBL/GenBank/DDBJ databases">
        <authorList>
            <person name="Dougan E. K."/>
            <person name="Rhodes N."/>
            <person name="Thang M."/>
            <person name="Chan C."/>
        </authorList>
    </citation>
    <scope>NUCLEOTIDE SEQUENCE</scope>
</reference>
<name>A0A813G5G0_POLGL</name>
<comment type="caution">
    <text evidence="1">The sequence shown here is derived from an EMBL/GenBank/DDBJ whole genome shotgun (WGS) entry which is preliminary data.</text>
</comment>
<dbReference type="Proteomes" id="UP000654075">
    <property type="component" value="Unassembled WGS sequence"/>
</dbReference>
<accession>A0A813G5G0</accession>